<keyword evidence="2" id="KW-0012">Acyltransferase</keyword>
<dbReference type="CDD" id="cd04301">
    <property type="entry name" value="NAT_SF"/>
    <property type="match status" value="1"/>
</dbReference>
<sequence length="363" mass="38617">MNHNTSSPGESNPPAWAGWEPGLRVVVRYLSGDQATDAVGTVTARSETELVLRTKRGDVAVPLEQIILGHEVPPAPTRPGPSHRTISCTDLEGLLAEAWWPPVTRWLHETNLTTDDESEPTRAGWLLRAAGGHTKRANSALALGDTGMSHEKALDAVRLWYDELGLPPTVCLYSPPSSTHPAKDAVESAGWHEFAPSLVFTAASGEVAALAREAVMTIPGAREYRVDAATAPTNAFYAGLGFPDEHPEALDQLLTSASDQFFAVAGAGDTGSKGANAAPDGVPVGVARMAVARKWAVLSDITVAESQRRRGVAVFMIGMLAAKAAQQGIRSMALQVAADNDAAIALYEKLGFSVHHRYGYWRA</sequence>
<keyword evidence="4" id="KW-0689">Ribosomal protein</keyword>
<proteinExistence type="predicted"/>
<evidence type="ECO:0000256" key="2">
    <source>
        <dbReference type="ARBA" id="ARBA00023315"/>
    </source>
</evidence>
<dbReference type="SUPFAM" id="SSF55729">
    <property type="entry name" value="Acyl-CoA N-acyltransferases (Nat)"/>
    <property type="match status" value="1"/>
</dbReference>
<keyword evidence="1" id="KW-0808">Transferase</keyword>
<dbReference type="EMBL" id="JACBZP010000001">
    <property type="protein sequence ID" value="NYI68070.1"/>
    <property type="molecule type" value="Genomic_DNA"/>
</dbReference>
<dbReference type="Gene3D" id="3.40.630.30">
    <property type="match status" value="1"/>
</dbReference>
<keyword evidence="4" id="KW-0687">Ribonucleoprotein</keyword>
<dbReference type="Pfam" id="PF24553">
    <property type="entry name" value="Rv0428c_C"/>
    <property type="match status" value="1"/>
</dbReference>
<protein>
    <submittedName>
        <fullName evidence="4">Ribosomal protein S18 acetylase RimI-like enzyme</fullName>
    </submittedName>
</protein>
<comment type="caution">
    <text evidence="4">The sequence shown here is derived from an EMBL/GenBank/DDBJ whole genome shotgun (WGS) entry which is preliminary data.</text>
</comment>
<evidence type="ECO:0000313" key="5">
    <source>
        <dbReference type="Proteomes" id="UP000539111"/>
    </source>
</evidence>
<reference evidence="4 5" key="1">
    <citation type="submission" date="2020-07" db="EMBL/GenBank/DDBJ databases">
        <title>Sequencing the genomes of 1000 actinobacteria strains.</title>
        <authorList>
            <person name="Klenk H.-P."/>
        </authorList>
    </citation>
    <scope>NUCLEOTIDE SEQUENCE [LARGE SCALE GENOMIC DNA]</scope>
    <source>
        <strain evidence="4 5">DSM 26341</strain>
    </source>
</reference>
<dbReference type="InterPro" id="IPR016181">
    <property type="entry name" value="Acyl_CoA_acyltransferase"/>
</dbReference>
<dbReference type="RefSeq" id="WP_179428462.1">
    <property type="nucleotide sequence ID" value="NZ_JACBZP010000001.1"/>
</dbReference>
<dbReference type="InterPro" id="IPR000182">
    <property type="entry name" value="GNAT_dom"/>
</dbReference>
<feature type="domain" description="N-acetyltransferase" evidence="3">
    <location>
        <begin position="216"/>
        <end position="363"/>
    </location>
</feature>
<dbReference type="PANTHER" id="PTHR43877">
    <property type="entry name" value="AMINOALKYLPHOSPHONATE N-ACETYLTRANSFERASE-RELATED-RELATED"/>
    <property type="match status" value="1"/>
</dbReference>
<dbReference type="GO" id="GO:0016747">
    <property type="term" value="F:acyltransferase activity, transferring groups other than amino-acyl groups"/>
    <property type="evidence" value="ECO:0007669"/>
    <property type="project" value="InterPro"/>
</dbReference>
<dbReference type="AlphaFoldDB" id="A0A7Z0D391"/>
<name>A0A7Z0D391_9MICO</name>
<dbReference type="PROSITE" id="PS51186">
    <property type="entry name" value="GNAT"/>
    <property type="match status" value="1"/>
</dbReference>
<keyword evidence="5" id="KW-1185">Reference proteome</keyword>
<dbReference type="InterPro" id="IPR050832">
    <property type="entry name" value="Bact_Acetyltransf"/>
</dbReference>
<dbReference type="GO" id="GO:0005840">
    <property type="term" value="C:ribosome"/>
    <property type="evidence" value="ECO:0007669"/>
    <property type="project" value="UniProtKB-KW"/>
</dbReference>
<accession>A0A7Z0D391</accession>
<dbReference type="Proteomes" id="UP000539111">
    <property type="component" value="Unassembled WGS sequence"/>
</dbReference>
<gene>
    <name evidence="4" type="ORF">BJY26_002376</name>
</gene>
<evidence type="ECO:0000313" key="4">
    <source>
        <dbReference type="EMBL" id="NYI68070.1"/>
    </source>
</evidence>
<organism evidence="4 5">
    <name type="scientific">Spelaeicoccus albus</name>
    <dbReference type="NCBI Taxonomy" id="1280376"/>
    <lineage>
        <taxon>Bacteria</taxon>
        <taxon>Bacillati</taxon>
        <taxon>Actinomycetota</taxon>
        <taxon>Actinomycetes</taxon>
        <taxon>Micrococcales</taxon>
        <taxon>Brevibacteriaceae</taxon>
        <taxon>Spelaeicoccus</taxon>
    </lineage>
</organism>
<evidence type="ECO:0000259" key="3">
    <source>
        <dbReference type="PROSITE" id="PS51186"/>
    </source>
</evidence>
<evidence type="ECO:0000256" key="1">
    <source>
        <dbReference type="ARBA" id="ARBA00022679"/>
    </source>
</evidence>
<dbReference type="InterPro" id="IPR056935">
    <property type="entry name" value="Rv0428c-like_C"/>
</dbReference>